<evidence type="ECO:0000256" key="12">
    <source>
        <dbReference type="SAM" id="Phobius"/>
    </source>
</evidence>
<evidence type="ECO:0000313" key="15">
    <source>
        <dbReference type="RefSeq" id="XP_018487502.2"/>
    </source>
</evidence>
<dbReference type="AlphaFoldDB" id="A0A6J0NRV8"/>
<dbReference type="KEGG" id="rsz:108858004"/>
<dbReference type="CDD" id="cd07989">
    <property type="entry name" value="LPLAT_AGPAT-like"/>
    <property type="match status" value="1"/>
</dbReference>
<dbReference type="RefSeq" id="XP_018487502.2">
    <property type="nucleotide sequence ID" value="XM_018632000.2"/>
</dbReference>
<name>A0A6J0NRV8_RAPSA</name>
<dbReference type="GeneID" id="108858004"/>
<dbReference type="Proteomes" id="UP000504610">
    <property type="component" value="Chromosome 5"/>
</dbReference>
<protein>
    <submittedName>
        <fullName evidence="15">Glycerol-3-phosphate acyltransferase 5-like</fullName>
    </submittedName>
</protein>
<comment type="similarity">
    <text evidence="2">Belongs to the GPAT/DAPAT family.</text>
</comment>
<evidence type="ECO:0000256" key="1">
    <source>
        <dbReference type="ARBA" id="ARBA00004141"/>
    </source>
</evidence>
<evidence type="ECO:0000256" key="5">
    <source>
        <dbReference type="ARBA" id="ARBA00022692"/>
    </source>
</evidence>
<keyword evidence="11" id="KW-0012">Acyltransferase</keyword>
<keyword evidence="4" id="KW-0808">Transferase</keyword>
<keyword evidence="10" id="KW-1208">Phospholipid metabolism</keyword>
<evidence type="ECO:0000256" key="3">
    <source>
        <dbReference type="ARBA" id="ARBA00022516"/>
    </source>
</evidence>
<keyword evidence="6 12" id="KW-1133">Transmembrane helix</keyword>
<evidence type="ECO:0000256" key="4">
    <source>
        <dbReference type="ARBA" id="ARBA00022679"/>
    </source>
</evidence>
<evidence type="ECO:0000256" key="11">
    <source>
        <dbReference type="ARBA" id="ARBA00023315"/>
    </source>
</evidence>
<evidence type="ECO:0000256" key="7">
    <source>
        <dbReference type="ARBA" id="ARBA00023098"/>
    </source>
</evidence>
<feature type="transmembrane region" description="Helical" evidence="12">
    <location>
        <begin position="111"/>
        <end position="129"/>
    </location>
</feature>
<reference evidence="15" key="2">
    <citation type="submission" date="2025-08" db="UniProtKB">
        <authorList>
            <consortium name="RefSeq"/>
        </authorList>
    </citation>
    <scope>IDENTIFICATION</scope>
    <source>
        <tissue evidence="15">Leaf</tissue>
    </source>
</reference>
<keyword evidence="9" id="KW-0594">Phospholipid biosynthesis</keyword>
<evidence type="ECO:0000259" key="13">
    <source>
        <dbReference type="SMART" id="SM00563"/>
    </source>
</evidence>
<dbReference type="GO" id="GO:0010143">
    <property type="term" value="P:cutin biosynthetic process"/>
    <property type="evidence" value="ECO:0007669"/>
    <property type="project" value="TreeGrafter"/>
</dbReference>
<sequence>MPRVMVERFAKQYLIAEEVIGTELIVNRFGFVTGLIQETDIDATAFIRVASLFVDQKPHLGLGRPPVSTTFISLCEEQIHEPVQRNQRVEVQPPKPVIFHDGGLMKRPTPATAVIILLWLPFGIILAVIRILGAFIFPLWLMPYVITLSFCRVTVKGKPPRTKAGNAGGVLFVCNHRTMIDPLVIAYALGRRIPAVLISDLSRFYNILSPVPIVRFTRNRDVDAVIMKRELSKGDLVVCPEGSICHQPFVLRFSAMFAELTDRIVPVAVNCRFGFFQRPLRSWNGLYLFFLFMNPTIEYEITFLDQLPLEATCSSGKSPYDVANHVQRILAETLGFECTQLGRKAKYTVLT</sequence>
<keyword evidence="5 12" id="KW-0812">Transmembrane</keyword>
<dbReference type="InterPro" id="IPR002123">
    <property type="entry name" value="Plipid/glycerol_acylTrfase"/>
</dbReference>
<dbReference type="PANTHER" id="PTHR15486">
    <property type="entry name" value="ANCIENT UBIQUITOUS PROTEIN"/>
    <property type="match status" value="1"/>
</dbReference>
<evidence type="ECO:0000256" key="9">
    <source>
        <dbReference type="ARBA" id="ARBA00023209"/>
    </source>
</evidence>
<evidence type="ECO:0000313" key="14">
    <source>
        <dbReference type="Proteomes" id="UP000504610"/>
    </source>
</evidence>
<dbReference type="InterPro" id="IPR056462">
    <property type="entry name" value="HAD_RAM2/GPAT1-8"/>
</dbReference>
<dbReference type="GO" id="GO:0016020">
    <property type="term" value="C:membrane"/>
    <property type="evidence" value="ECO:0007669"/>
    <property type="project" value="UniProtKB-SubCell"/>
</dbReference>
<dbReference type="Pfam" id="PF23270">
    <property type="entry name" value="HAD_RAM2_N"/>
    <property type="match status" value="1"/>
</dbReference>
<evidence type="ECO:0000256" key="2">
    <source>
        <dbReference type="ARBA" id="ARBA00007937"/>
    </source>
</evidence>
<keyword evidence="7" id="KW-0443">Lipid metabolism</keyword>
<gene>
    <name evidence="15" type="primary">LOC108858004</name>
</gene>
<reference evidence="14" key="1">
    <citation type="journal article" date="2019" name="Database">
        <title>The radish genome database (RadishGD): an integrated information resource for radish genomics.</title>
        <authorList>
            <person name="Yu H.J."/>
            <person name="Baek S."/>
            <person name="Lee Y.J."/>
            <person name="Cho A."/>
            <person name="Mun J.H."/>
        </authorList>
    </citation>
    <scope>NUCLEOTIDE SEQUENCE [LARGE SCALE GENOMIC DNA]</scope>
    <source>
        <strain evidence="14">cv. WK10039</strain>
    </source>
</reference>
<feature type="domain" description="Phospholipid/glycerol acyltransferase" evidence="13">
    <location>
        <begin position="170"/>
        <end position="272"/>
    </location>
</feature>
<dbReference type="PANTHER" id="PTHR15486:SF78">
    <property type="entry name" value="PHOSPHOLIPID_GLYCEROL ACYLTRANSFERASE DOMAIN-CONTAINING PROTEIN"/>
    <property type="match status" value="1"/>
</dbReference>
<evidence type="ECO:0000256" key="10">
    <source>
        <dbReference type="ARBA" id="ARBA00023264"/>
    </source>
</evidence>
<proteinExistence type="inferred from homology"/>
<evidence type="ECO:0000256" key="6">
    <source>
        <dbReference type="ARBA" id="ARBA00022989"/>
    </source>
</evidence>
<dbReference type="OrthoDB" id="1854593at2759"/>
<dbReference type="SMART" id="SM00563">
    <property type="entry name" value="PlsC"/>
    <property type="match status" value="1"/>
</dbReference>
<comment type="subcellular location">
    <subcellularLocation>
        <location evidence="1">Membrane</location>
        <topology evidence="1">Multi-pass membrane protein</topology>
    </subcellularLocation>
</comment>
<dbReference type="SUPFAM" id="SSF69593">
    <property type="entry name" value="Glycerol-3-phosphate (1)-acyltransferase"/>
    <property type="match status" value="1"/>
</dbReference>
<keyword evidence="8 12" id="KW-0472">Membrane</keyword>
<keyword evidence="3" id="KW-0444">Lipid biosynthesis</keyword>
<evidence type="ECO:0000256" key="8">
    <source>
        <dbReference type="ARBA" id="ARBA00023136"/>
    </source>
</evidence>
<accession>A0A6J0NRV8</accession>
<dbReference type="GO" id="GO:0016791">
    <property type="term" value="F:phosphatase activity"/>
    <property type="evidence" value="ECO:0007669"/>
    <property type="project" value="TreeGrafter"/>
</dbReference>
<dbReference type="GO" id="GO:0090447">
    <property type="term" value="F:glycerol-3-phosphate 2-O-acyltransferase activity"/>
    <property type="evidence" value="ECO:0007669"/>
    <property type="project" value="TreeGrafter"/>
</dbReference>
<dbReference type="Pfam" id="PF01553">
    <property type="entry name" value="Acyltransferase"/>
    <property type="match status" value="1"/>
</dbReference>
<organism evidence="14 15">
    <name type="scientific">Raphanus sativus</name>
    <name type="common">Radish</name>
    <name type="synonym">Raphanus raphanistrum var. sativus</name>
    <dbReference type="NCBI Taxonomy" id="3726"/>
    <lineage>
        <taxon>Eukaryota</taxon>
        <taxon>Viridiplantae</taxon>
        <taxon>Streptophyta</taxon>
        <taxon>Embryophyta</taxon>
        <taxon>Tracheophyta</taxon>
        <taxon>Spermatophyta</taxon>
        <taxon>Magnoliopsida</taxon>
        <taxon>eudicotyledons</taxon>
        <taxon>Gunneridae</taxon>
        <taxon>Pentapetalae</taxon>
        <taxon>rosids</taxon>
        <taxon>malvids</taxon>
        <taxon>Brassicales</taxon>
        <taxon>Brassicaceae</taxon>
        <taxon>Brassiceae</taxon>
        <taxon>Raphanus</taxon>
    </lineage>
</organism>
<keyword evidence="14" id="KW-1185">Reference proteome</keyword>